<evidence type="ECO:0000256" key="11">
    <source>
        <dbReference type="ARBA" id="ARBA00023201"/>
    </source>
</evidence>
<proteinExistence type="inferred from homology"/>
<evidence type="ECO:0000256" key="3">
    <source>
        <dbReference type="ARBA" id="ARBA00022448"/>
    </source>
</evidence>
<feature type="transmembrane region" description="Helical" evidence="14">
    <location>
        <begin position="297"/>
        <end position="318"/>
    </location>
</feature>
<evidence type="ECO:0000256" key="2">
    <source>
        <dbReference type="ARBA" id="ARBA00006434"/>
    </source>
</evidence>
<feature type="transmembrane region" description="Helical" evidence="14">
    <location>
        <begin position="473"/>
        <end position="493"/>
    </location>
</feature>
<keyword evidence="9 14" id="KW-0406">Ion transport</keyword>
<dbReference type="GO" id="GO:0005298">
    <property type="term" value="F:proline:sodium symporter activity"/>
    <property type="evidence" value="ECO:0007669"/>
    <property type="project" value="UniProtKB-UniRule"/>
</dbReference>
<evidence type="ECO:0000256" key="1">
    <source>
        <dbReference type="ARBA" id="ARBA00004651"/>
    </source>
</evidence>
<name>A0A1R4IFK8_9MICC</name>
<dbReference type="GO" id="GO:0031402">
    <property type="term" value="F:sodium ion binding"/>
    <property type="evidence" value="ECO:0007669"/>
    <property type="project" value="UniProtKB-UniRule"/>
</dbReference>
<keyword evidence="5 14" id="KW-0812">Transmembrane</keyword>
<evidence type="ECO:0000256" key="10">
    <source>
        <dbReference type="ARBA" id="ARBA00023136"/>
    </source>
</evidence>
<protein>
    <recommendedName>
        <fullName evidence="14">Sodium/proline symporter</fullName>
    </recommendedName>
    <alternativeName>
        <fullName evidence="14">Proline permease</fullName>
    </alternativeName>
</protein>
<dbReference type="PANTHER" id="PTHR48086">
    <property type="entry name" value="SODIUM/PROLINE SYMPORTER-RELATED"/>
    <property type="match status" value="1"/>
</dbReference>
<keyword evidence="8 14" id="KW-0915">Sodium</keyword>
<keyword evidence="4 14" id="KW-1003">Cell membrane</keyword>
<evidence type="ECO:0000256" key="7">
    <source>
        <dbReference type="ARBA" id="ARBA00022989"/>
    </source>
</evidence>
<comment type="catalytic activity">
    <reaction evidence="12">
        <text>L-proline(in) + Na(+)(in) = L-proline(out) + Na(+)(out)</text>
        <dbReference type="Rhea" id="RHEA:28967"/>
        <dbReference type="ChEBI" id="CHEBI:29101"/>
        <dbReference type="ChEBI" id="CHEBI:60039"/>
    </reaction>
</comment>
<feature type="transmembrane region" description="Helical" evidence="14">
    <location>
        <begin position="330"/>
        <end position="355"/>
    </location>
</feature>
<dbReference type="Pfam" id="PF00474">
    <property type="entry name" value="SSF"/>
    <property type="match status" value="1"/>
</dbReference>
<feature type="transmembrane region" description="Helical" evidence="14">
    <location>
        <begin position="253"/>
        <end position="276"/>
    </location>
</feature>
<feature type="transmembrane region" description="Helical" evidence="14">
    <location>
        <begin position="169"/>
        <end position="192"/>
    </location>
</feature>
<dbReference type="PROSITE" id="PS50283">
    <property type="entry name" value="NA_SOLUT_SYMP_3"/>
    <property type="match status" value="1"/>
</dbReference>
<dbReference type="NCBIfam" id="TIGR00813">
    <property type="entry name" value="sss"/>
    <property type="match status" value="1"/>
</dbReference>
<evidence type="ECO:0000256" key="4">
    <source>
        <dbReference type="ARBA" id="ARBA00022475"/>
    </source>
</evidence>
<keyword evidence="14" id="KW-0029">Amino-acid transport</keyword>
<dbReference type="CDD" id="cd11475">
    <property type="entry name" value="SLC5sbd_PutP"/>
    <property type="match status" value="1"/>
</dbReference>
<reference evidence="15 16" key="1">
    <citation type="submission" date="2017-02" db="EMBL/GenBank/DDBJ databases">
        <authorList>
            <person name="Peterson S.W."/>
        </authorList>
    </citation>
    <scope>NUCLEOTIDE SEQUENCE [LARGE SCALE GENOMIC DNA]</scope>
    <source>
        <strain evidence="15 16">2B3F</strain>
    </source>
</reference>
<evidence type="ECO:0000313" key="16">
    <source>
        <dbReference type="Proteomes" id="UP000196230"/>
    </source>
</evidence>
<keyword evidence="7 14" id="KW-1133">Transmembrane helix</keyword>
<keyword evidence="11 14" id="KW-0739">Sodium transport</keyword>
<dbReference type="GO" id="GO:0015824">
    <property type="term" value="P:proline transport"/>
    <property type="evidence" value="ECO:0007669"/>
    <property type="project" value="UniProtKB-UniRule"/>
</dbReference>
<comment type="similarity">
    <text evidence="2 13">Belongs to the sodium:solute symporter (SSF) (TC 2.A.21) family.</text>
</comment>
<dbReference type="InterPro" id="IPR038377">
    <property type="entry name" value="Na/Glc_symporter_sf"/>
</dbReference>
<dbReference type="GO" id="GO:0015193">
    <property type="term" value="F:L-proline transmembrane transporter activity"/>
    <property type="evidence" value="ECO:0007669"/>
    <property type="project" value="TreeGrafter"/>
</dbReference>
<dbReference type="InterPro" id="IPR050277">
    <property type="entry name" value="Sodium:Solute_Symporter"/>
</dbReference>
<dbReference type="PANTHER" id="PTHR48086:SF3">
    <property type="entry name" value="SODIUM_PROLINE SYMPORTER"/>
    <property type="match status" value="1"/>
</dbReference>
<accession>A0A1R4IFK8</accession>
<organism evidence="15 16">
    <name type="scientific">Micrococcus lylae</name>
    <dbReference type="NCBI Taxonomy" id="1273"/>
    <lineage>
        <taxon>Bacteria</taxon>
        <taxon>Bacillati</taxon>
        <taxon>Actinomycetota</taxon>
        <taxon>Actinomycetes</taxon>
        <taxon>Micrococcales</taxon>
        <taxon>Micrococcaceae</taxon>
        <taxon>Micrococcus</taxon>
    </lineage>
</organism>
<dbReference type="Proteomes" id="UP000196230">
    <property type="component" value="Unassembled WGS sequence"/>
</dbReference>
<evidence type="ECO:0000256" key="9">
    <source>
        <dbReference type="ARBA" id="ARBA00023065"/>
    </source>
</evidence>
<dbReference type="InterPro" id="IPR001734">
    <property type="entry name" value="Na/solute_symporter"/>
</dbReference>
<gene>
    <name evidence="15" type="ORF">FM125_02050</name>
</gene>
<dbReference type="NCBIfam" id="TIGR02121">
    <property type="entry name" value="Na_Pro_sym"/>
    <property type="match status" value="1"/>
</dbReference>
<dbReference type="InterPro" id="IPR011851">
    <property type="entry name" value="Na/Pro_symporter"/>
</dbReference>
<comment type="function">
    <text evidence="14">Catalyzes the sodium-dependent uptake of extracellular L-proline.</text>
</comment>
<evidence type="ECO:0000256" key="13">
    <source>
        <dbReference type="RuleBase" id="RU362091"/>
    </source>
</evidence>
<feature type="transmembrane region" description="Helical" evidence="14">
    <location>
        <begin position="6"/>
        <end position="27"/>
    </location>
</feature>
<feature type="transmembrane region" description="Helical" evidence="14">
    <location>
        <begin position="444"/>
        <end position="461"/>
    </location>
</feature>
<sequence length="540" mass="57426">MDLNTVFLIAAILLYFTAMIFIGLYAARQNTDLDDYMLAGRNMKPSVAALSAGASDMSGWLLMGLPGAIYASGLVEGWMAIGLTVGAWVNWKVVAPRLRSYTEVSGDSITIPSFLENRFKDRTHILRIVSGLIILVFFTFYVSSGMVAGGKFVESTFGPNSFYAEGLEINYLTGMLVVAGITVLYTLFGGFLGASLTDVAQGLLMFVSLLLVPIFVIVDMGGWNAVVEGIRAVDAQPNAEGVMVDHLSLFKNATLIGVLSSVAWGLGYFGQPHIIVRFMALRTPQDATTGRRVGVSWMALSVFGAVMVALVGIAYFQANPGTTLDDTETVFLVLAAILFHPFVAGLVLAAVLAAIMSTISSQLIVCSSALVEDLYKVAGKDPSPNAGLWLGRIGVLIVAVIAGILALNPEASVLELVSFAWAGFGAAFGPVILLALYWEKFTSWGAMAAVVSGAAVAWFWSEADEKTWEWFGLYEIVPGFLTALILGVVVSLFTQRSRQVNKEINREFTGAIDIVAGNEVTAADPKAATAEGGSTAAPTV</sequence>
<evidence type="ECO:0000256" key="6">
    <source>
        <dbReference type="ARBA" id="ARBA00022847"/>
    </source>
</evidence>
<comment type="subcellular location">
    <subcellularLocation>
        <location evidence="1 14">Cell membrane</location>
        <topology evidence="1 14">Multi-pass membrane protein</topology>
    </subcellularLocation>
</comment>
<evidence type="ECO:0000256" key="5">
    <source>
        <dbReference type="ARBA" id="ARBA00022692"/>
    </source>
</evidence>
<dbReference type="GO" id="GO:0005886">
    <property type="term" value="C:plasma membrane"/>
    <property type="evidence" value="ECO:0007669"/>
    <property type="project" value="UniProtKB-SubCell"/>
</dbReference>
<keyword evidence="10 14" id="KW-0472">Membrane</keyword>
<keyword evidence="6 14" id="KW-0769">Symport</keyword>
<evidence type="ECO:0000256" key="14">
    <source>
        <dbReference type="RuleBase" id="RU366012"/>
    </source>
</evidence>
<feature type="transmembrane region" description="Helical" evidence="14">
    <location>
        <begin position="199"/>
        <end position="218"/>
    </location>
</feature>
<evidence type="ECO:0000313" key="15">
    <source>
        <dbReference type="EMBL" id="SJN18607.1"/>
    </source>
</evidence>
<feature type="transmembrane region" description="Helical" evidence="14">
    <location>
        <begin position="419"/>
        <end position="437"/>
    </location>
</feature>
<dbReference type="RefSeq" id="WP_087133500.1">
    <property type="nucleotide sequence ID" value="NZ_FUKP01000014.1"/>
</dbReference>
<dbReference type="EMBL" id="FUKP01000014">
    <property type="protein sequence ID" value="SJN18607.1"/>
    <property type="molecule type" value="Genomic_DNA"/>
</dbReference>
<dbReference type="AlphaFoldDB" id="A0A1R4IFK8"/>
<evidence type="ECO:0000256" key="8">
    <source>
        <dbReference type="ARBA" id="ARBA00023053"/>
    </source>
</evidence>
<dbReference type="Gene3D" id="1.20.1730.10">
    <property type="entry name" value="Sodium/glucose cotransporter"/>
    <property type="match status" value="1"/>
</dbReference>
<feature type="transmembrane region" description="Helical" evidence="14">
    <location>
        <begin position="69"/>
        <end position="91"/>
    </location>
</feature>
<feature type="transmembrane region" description="Helical" evidence="14">
    <location>
        <begin position="386"/>
        <end position="407"/>
    </location>
</feature>
<feature type="transmembrane region" description="Helical" evidence="14">
    <location>
        <begin position="125"/>
        <end position="149"/>
    </location>
</feature>
<evidence type="ECO:0000256" key="12">
    <source>
        <dbReference type="ARBA" id="ARBA00033708"/>
    </source>
</evidence>
<keyword evidence="3 14" id="KW-0813">Transport</keyword>